<keyword evidence="2" id="KW-1185">Reference proteome</keyword>
<name>A0A6G0Y8Z9_APHCR</name>
<comment type="caution">
    <text evidence="1">The sequence shown here is derived from an EMBL/GenBank/DDBJ whole genome shotgun (WGS) entry which is preliminary data.</text>
</comment>
<reference evidence="1 2" key="1">
    <citation type="submission" date="2019-08" db="EMBL/GenBank/DDBJ databases">
        <title>Whole genome of Aphis craccivora.</title>
        <authorList>
            <person name="Voronova N.V."/>
            <person name="Shulinski R.S."/>
            <person name="Bandarenka Y.V."/>
            <person name="Zhorov D.G."/>
            <person name="Warner D."/>
        </authorList>
    </citation>
    <scope>NUCLEOTIDE SEQUENCE [LARGE SCALE GENOMIC DNA]</scope>
    <source>
        <strain evidence="1">180601</strain>
        <tissue evidence="1">Whole Body</tissue>
    </source>
</reference>
<dbReference type="AlphaFoldDB" id="A0A6G0Y8Z9"/>
<organism evidence="1 2">
    <name type="scientific">Aphis craccivora</name>
    <name type="common">Cowpea aphid</name>
    <dbReference type="NCBI Taxonomy" id="307492"/>
    <lineage>
        <taxon>Eukaryota</taxon>
        <taxon>Metazoa</taxon>
        <taxon>Ecdysozoa</taxon>
        <taxon>Arthropoda</taxon>
        <taxon>Hexapoda</taxon>
        <taxon>Insecta</taxon>
        <taxon>Pterygota</taxon>
        <taxon>Neoptera</taxon>
        <taxon>Paraneoptera</taxon>
        <taxon>Hemiptera</taxon>
        <taxon>Sternorrhyncha</taxon>
        <taxon>Aphidomorpha</taxon>
        <taxon>Aphidoidea</taxon>
        <taxon>Aphididae</taxon>
        <taxon>Aphidini</taxon>
        <taxon>Aphis</taxon>
        <taxon>Aphis</taxon>
    </lineage>
</organism>
<evidence type="ECO:0000313" key="2">
    <source>
        <dbReference type="Proteomes" id="UP000478052"/>
    </source>
</evidence>
<gene>
    <name evidence="1" type="ORF">FWK35_00017711</name>
</gene>
<dbReference type="EMBL" id="VUJU01005354">
    <property type="protein sequence ID" value="KAF0751496.1"/>
    <property type="molecule type" value="Genomic_DNA"/>
</dbReference>
<dbReference type="Gene3D" id="3.30.160.20">
    <property type="match status" value="1"/>
</dbReference>
<dbReference type="Proteomes" id="UP000478052">
    <property type="component" value="Unassembled WGS sequence"/>
</dbReference>
<protein>
    <submittedName>
        <fullName evidence="1">Mediator of RNA polymerase II transcription subunit 15-like</fullName>
    </submittedName>
</protein>
<proteinExistence type="predicted"/>
<sequence>MALAIVIATNLRNPYDFWIKDCKHYSRSFSRKWKTDKLKICVASVNKQIKHNGEKSINEKTDVKPPVERSMSMLYKSKINKEERKQRLNAKIRHLVYPKTSLVVFYELFEDVPIKLQQHPINNEVNYIASLETDAIYKMKDNMINKAQICRLVYPKSPLMVLNELHRDIPIHIQPHHGDASYNTIGFTATIEIGGQTYSANHISNTYAKQKACQHFFRDMLAKEINKQSGNLKVLNCF</sequence>
<evidence type="ECO:0000313" key="1">
    <source>
        <dbReference type="EMBL" id="KAF0751496.1"/>
    </source>
</evidence>
<accession>A0A6G0Y8Z9</accession>
<dbReference type="OrthoDB" id="6363432at2759"/>